<dbReference type="OrthoDB" id="9802676at2"/>
<dbReference type="EMBL" id="FNIZ01000005">
    <property type="protein sequence ID" value="SDO42412.1"/>
    <property type="molecule type" value="Genomic_DNA"/>
</dbReference>
<dbReference type="PANTHER" id="PTHR11079:SF161">
    <property type="entry name" value="CMP_DCMP-TYPE DEAMINASE DOMAIN-CONTAINING PROTEIN"/>
    <property type="match status" value="1"/>
</dbReference>
<dbReference type="PROSITE" id="PS00903">
    <property type="entry name" value="CYT_DCMP_DEAMINASES_1"/>
    <property type="match status" value="1"/>
</dbReference>
<reference evidence="5" key="1">
    <citation type="submission" date="2016-10" db="EMBL/GenBank/DDBJ databases">
        <authorList>
            <person name="Varghese N."/>
            <person name="Submissions S."/>
        </authorList>
    </citation>
    <scope>NUCLEOTIDE SEQUENCE [LARGE SCALE GENOMIC DNA]</scope>
    <source>
        <strain evidence="5">CGMCC 1.3703</strain>
    </source>
</reference>
<evidence type="ECO:0000313" key="4">
    <source>
        <dbReference type="EMBL" id="SDO42412.1"/>
    </source>
</evidence>
<dbReference type="CDD" id="cd01285">
    <property type="entry name" value="nucleoside_deaminase"/>
    <property type="match status" value="1"/>
</dbReference>
<dbReference type="PANTHER" id="PTHR11079">
    <property type="entry name" value="CYTOSINE DEAMINASE FAMILY MEMBER"/>
    <property type="match status" value="1"/>
</dbReference>
<proteinExistence type="predicted"/>
<dbReference type="RefSeq" id="WP_089651684.1">
    <property type="nucleotide sequence ID" value="NZ_FNIZ01000005.1"/>
</dbReference>
<dbReference type="AlphaFoldDB" id="A0A1H0JFQ2"/>
<dbReference type="InterPro" id="IPR016193">
    <property type="entry name" value="Cytidine_deaminase-like"/>
</dbReference>
<feature type="domain" description="CMP/dCMP-type deaminase" evidence="3">
    <location>
        <begin position="1"/>
        <end position="108"/>
    </location>
</feature>
<keyword evidence="5" id="KW-1185">Reference proteome</keyword>
<gene>
    <name evidence="4" type="ORF">SAMN05421677_10515</name>
</gene>
<dbReference type="InterPro" id="IPR002125">
    <property type="entry name" value="CMP_dCMP_dom"/>
</dbReference>
<dbReference type="Pfam" id="PF00383">
    <property type="entry name" value="dCMP_cyt_deam_1"/>
    <property type="match status" value="1"/>
</dbReference>
<accession>A0A1H0JFQ2</accession>
<dbReference type="GO" id="GO:0002100">
    <property type="term" value="P:tRNA wobble adenosine to inosine editing"/>
    <property type="evidence" value="ECO:0007669"/>
    <property type="project" value="InterPro"/>
</dbReference>
<dbReference type="GO" id="GO:0008270">
    <property type="term" value="F:zinc ion binding"/>
    <property type="evidence" value="ECO:0007669"/>
    <property type="project" value="InterPro"/>
</dbReference>
<dbReference type="PROSITE" id="PS51747">
    <property type="entry name" value="CYT_DCMP_DEAMINASES_2"/>
    <property type="match status" value="1"/>
</dbReference>
<dbReference type="Proteomes" id="UP000198860">
    <property type="component" value="Unassembled WGS sequence"/>
</dbReference>
<keyword evidence="2" id="KW-0862">Zinc</keyword>
<sequence>MNPFSERALILALKNVEDGGHPFGAVLVCDGEIIAEGVNELHLRPDVSAHAELVAIKKAQQARGSIDLSDCTMYASGEPCAMCLTAMYFSNLKKVIYSQSVEDASRVGLTLSEKFYQDLEKPKDQREIKMIHEPIENKELDAMKAYGTKKG</sequence>
<evidence type="ECO:0000256" key="2">
    <source>
        <dbReference type="ARBA" id="ARBA00022833"/>
    </source>
</evidence>
<dbReference type="GO" id="GO:0047974">
    <property type="term" value="F:guanosine deaminase activity"/>
    <property type="evidence" value="ECO:0007669"/>
    <property type="project" value="TreeGrafter"/>
</dbReference>
<evidence type="ECO:0000313" key="5">
    <source>
        <dbReference type="Proteomes" id="UP000198860"/>
    </source>
</evidence>
<evidence type="ECO:0000256" key="1">
    <source>
        <dbReference type="ARBA" id="ARBA00022723"/>
    </source>
</evidence>
<keyword evidence="1" id="KW-0479">Metal-binding</keyword>
<dbReference type="GO" id="GO:0006152">
    <property type="term" value="P:purine nucleoside catabolic process"/>
    <property type="evidence" value="ECO:0007669"/>
    <property type="project" value="TreeGrafter"/>
</dbReference>
<dbReference type="GO" id="GO:0052717">
    <property type="term" value="F:tRNA-specific adenosine-34 deaminase activity"/>
    <property type="evidence" value="ECO:0007669"/>
    <property type="project" value="UniProtKB-EC"/>
</dbReference>
<organism evidence="4 5">
    <name type="scientific">Halobacillus aidingensis</name>
    <dbReference type="NCBI Taxonomy" id="240303"/>
    <lineage>
        <taxon>Bacteria</taxon>
        <taxon>Bacillati</taxon>
        <taxon>Bacillota</taxon>
        <taxon>Bacilli</taxon>
        <taxon>Bacillales</taxon>
        <taxon>Bacillaceae</taxon>
        <taxon>Halobacillus</taxon>
    </lineage>
</organism>
<dbReference type="STRING" id="240303.SAMN05421677_10515"/>
<protein>
    <submittedName>
        <fullName evidence="4">tRNA(Arg) A34 adenosine deaminase TadA</fullName>
    </submittedName>
</protein>
<evidence type="ECO:0000259" key="3">
    <source>
        <dbReference type="PROSITE" id="PS51747"/>
    </source>
</evidence>
<dbReference type="InterPro" id="IPR016192">
    <property type="entry name" value="APOBEC/CMP_deaminase_Zn-bd"/>
</dbReference>
<dbReference type="SUPFAM" id="SSF53927">
    <property type="entry name" value="Cytidine deaminase-like"/>
    <property type="match status" value="1"/>
</dbReference>
<name>A0A1H0JFQ2_HALAD</name>
<dbReference type="Gene3D" id="3.40.140.10">
    <property type="entry name" value="Cytidine Deaminase, domain 2"/>
    <property type="match status" value="1"/>
</dbReference>